<keyword evidence="12" id="KW-0255">Endonuclease</keyword>
<comment type="subcellular location">
    <subcellularLocation>
        <location evidence="3">Nucleus</location>
        <location evidence="3">PML body</location>
    </subcellularLocation>
</comment>
<dbReference type="InterPro" id="IPR036691">
    <property type="entry name" value="Endo/exonu/phosph_ase_sf"/>
</dbReference>
<dbReference type="GO" id="GO:0004519">
    <property type="term" value="F:endonuclease activity"/>
    <property type="evidence" value="ECO:0007669"/>
    <property type="project" value="UniProtKB-KW"/>
</dbReference>
<dbReference type="GeneID" id="98144046"/>
<keyword evidence="7" id="KW-0378">Hydrolase</keyword>
<evidence type="ECO:0000256" key="10">
    <source>
        <dbReference type="ARBA" id="ARBA00023242"/>
    </source>
</evidence>
<sequence>MASLQRDSATQQDFYFFDDSADPPAWCAASSSPARESHATTPTPRIHLISWNIDFQAPAEAERMTAALQYLGDLVSEHNRTHSSRTVILFQEMVSKDLELIQQTAWVQKDFYITDLQPSHWYGRYGTTTLIDRRLSVDRVFRVPYAESRMQRDVLCVDLDMPDPMRERSTVRVCNTHLESLASGTPRRPVQLKVASEFMHGAGPRARMDNKADNLRPNDQNTILVPVPHAAILAGDLNAFAPEDASIPQACRLKDAFLVLGGKEKTEEAITWGKQNPDWMTFPADRLDKVLFCGGVEVLSYRKIGEGLKARVSLYNSDDSDGDPDEYEDVWVTDHFGMVAEFRIFSGSDH</sequence>
<dbReference type="PANTHER" id="PTHR15822">
    <property type="entry name" value="TRAF AND TNF RECEPTOR-ASSOCIATED PROTEIN"/>
    <property type="match status" value="1"/>
</dbReference>
<keyword evidence="6" id="KW-0227">DNA damage</keyword>
<keyword evidence="5" id="KW-0479">Metal-binding</keyword>
<dbReference type="PANTHER" id="PTHR15822:SF4">
    <property type="entry name" value="TYROSYL-DNA PHOSPHODIESTERASE 2"/>
    <property type="match status" value="1"/>
</dbReference>
<dbReference type="Proteomes" id="UP001610432">
    <property type="component" value="Unassembled WGS sequence"/>
</dbReference>
<evidence type="ECO:0000313" key="12">
    <source>
        <dbReference type="EMBL" id="KAL2867691.1"/>
    </source>
</evidence>
<organism evidence="12 13">
    <name type="scientific">Aspergillus lucknowensis</name>
    <dbReference type="NCBI Taxonomy" id="176173"/>
    <lineage>
        <taxon>Eukaryota</taxon>
        <taxon>Fungi</taxon>
        <taxon>Dikarya</taxon>
        <taxon>Ascomycota</taxon>
        <taxon>Pezizomycotina</taxon>
        <taxon>Eurotiomycetes</taxon>
        <taxon>Eurotiomycetidae</taxon>
        <taxon>Eurotiales</taxon>
        <taxon>Aspergillaceae</taxon>
        <taxon>Aspergillus</taxon>
        <taxon>Aspergillus subgen. Nidulantes</taxon>
    </lineage>
</organism>
<evidence type="ECO:0000313" key="13">
    <source>
        <dbReference type="Proteomes" id="UP001610432"/>
    </source>
</evidence>
<evidence type="ECO:0000256" key="5">
    <source>
        <dbReference type="ARBA" id="ARBA00022723"/>
    </source>
</evidence>
<comment type="caution">
    <text evidence="12">The sequence shown here is derived from an EMBL/GenBank/DDBJ whole genome shotgun (WGS) entry which is preliminary data.</text>
</comment>
<dbReference type="InterPro" id="IPR005135">
    <property type="entry name" value="Endo/exonuclease/phosphatase"/>
</dbReference>
<name>A0ABR4LT34_9EURO</name>
<reference evidence="12 13" key="1">
    <citation type="submission" date="2024-07" db="EMBL/GenBank/DDBJ databases">
        <title>Section-level genome sequencing and comparative genomics of Aspergillus sections Usti and Cavernicolus.</title>
        <authorList>
            <consortium name="Lawrence Berkeley National Laboratory"/>
            <person name="Nybo J.L."/>
            <person name="Vesth T.C."/>
            <person name="Theobald S."/>
            <person name="Frisvad J.C."/>
            <person name="Larsen T.O."/>
            <person name="Kjaerboelling I."/>
            <person name="Rothschild-Mancinelli K."/>
            <person name="Lyhne E.K."/>
            <person name="Kogle M.E."/>
            <person name="Barry K."/>
            <person name="Clum A."/>
            <person name="Na H."/>
            <person name="Ledsgaard L."/>
            <person name="Lin J."/>
            <person name="Lipzen A."/>
            <person name="Kuo A."/>
            <person name="Riley R."/>
            <person name="Mondo S."/>
            <person name="Labutti K."/>
            <person name="Haridas S."/>
            <person name="Pangalinan J."/>
            <person name="Salamov A.A."/>
            <person name="Simmons B.A."/>
            <person name="Magnuson J.K."/>
            <person name="Chen J."/>
            <person name="Drula E."/>
            <person name="Henrissat B."/>
            <person name="Wiebenga A."/>
            <person name="Lubbers R.J."/>
            <person name="Gomes A.C."/>
            <person name="Macurrencykelacurrency M.R."/>
            <person name="Stajich J."/>
            <person name="Grigoriev I.V."/>
            <person name="Mortensen U.H."/>
            <person name="De Vries R.P."/>
            <person name="Baker S.E."/>
            <person name="Andersen M.R."/>
        </authorList>
    </citation>
    <scope>NUCLEOTIDE SEQUENCE [LARGE SCALE GENOMIC DNA]</scope>
    <source>
        <strain evidence="12 13">CBS 449.75</strain>
    </source>
</reference>
<proteinExistence type="predicted"/>
<dbReference type="SUPFAM" id="SSF56219">
    <property type="entry name" value="DNase I-like"/>
    <property type="match status" value="1"/>
</dbReference>
<keyword evidence="8" id="KW-0460">Magnesium</keyword>
<evidence type="ECO:0000256" key="1">
    <source>
        <dbReference type="ARBA" id="ARBA00001936"/>
    </source>
</evidence>
<evidence type="ECO:0000256" key="3">
    <source>
        <dbReference type="ARBA" id="ARBA00004322"/>
    </source>
</evidence>
<dbReference type="RefSeq" id="XP_070886670.1">
    <property type="nucleotide sequence ID" value="XM_071028974.1"/>
</dbReference>
<evidence type="ECO:0000256" key="4">
    <source>
        <dbReference type="ARBA" id="ARBA00022722"/>
    </source>
</evidence>
<dbReference type="CDD" id="cd09080">
    <property type="entry name" value="TDP2"/>
    <property type="match status" value="1"/>
</dbReference>
<keyword evidence="10" id="KW-0539">Nucleus</keyword>
<dbReference type="Gene3D" id="3.60.10.10">
    <property type="entry name" value="Endonuclease/exonuclease/phosphatase"/>
    <property type="match status" value="1"/>
</dbReference>
<keyword evidence="9" id="KW-0234">DNA repair</keyword>
<protein>
    <submittedName>
        <fullName evidence="12">Endonuclease/exonuclease/phosphatase</fullName>
    </submittedName>
</protein>
<dbReference type="Pfam" id="PF03372">
    <property type="entry name" value="Exo_endo_phos"/>
    <property type="match status" value="1"/>
</dbReference>
<dbReference type="InterPro" id="IPR051547">
    <property type="entry name" value="TDP2-like"/>
</dbReference>
<evidence type="ECO:0000256" key="8">
    <source>
        <dbReference type="ARBA" id="ARBA00022842"/>
    </source>
</evidence>
<keyword evidence="4" id="KW-0540">Nuclease</keyword>
<evidence type="ECO:0000256" key="6">
    <source>
        <dbReference type="ARBA" id="ARBA00022763"/>
    </source>
</evidence>
<evidence type="ECO:0000256" key="7">
    <source>
        <dbReference type="ARBA" id="ARBA00022801"/>
    </source>
</evidence>
<comment type="cofactor">
    <cofactor evidence="2">
        <name>Mg(2+)</name>
        <dbReference type="ChEBI" id="CHEBI:18420"/>
    </cofactor>
</comment>
<accession>A0ABR4LT34</accession>
<evidence type="ECO:0000256" key="2">
    <source>
        <dbReference type="ARBA" id="ARBA00001946"/>
    </source>
</evidence>
<evidence type="ECO:0000259" key="11">
    <source>
        <dbReference type="Pfam" id="PF03372"/>
    </source>
</evidence>
<dbReference type="EMBL" id="JBFXLQ010000017">
    <property type="protein sequence ID" value="KAL2867691.1"/>
    <property type="molecule type" value="Genomic_DNA"/>
</dbReference>
<feature type="domain" description="Endonuclease/exonuclease/phosphatase" evidence="11">
    <location>
        <begin position="49"/>
        <end position="335"/>
    </location>
</feature>
<evidence type="ECO:0000256" key="9">
    <source>
        <dbReference type="ARBA" id="ARBA00023204"/>
    </source>
</evidence>
<keyword evidence="13" id="KW-1185">Reference proteome</keyword>
<comment type="cofactor">
    <cofactor evidence="1">
        <name>Mn(2+)</name>
        <dbReference type="ChEBI" id="CHEBI:29035"/>
    </cofactor>
</comment>
<gene>
    <name evidence="12" type="ORF">BJX67DRAFT_352104</name>
</gene>